<dbReference type="SUPFAM" id="SSF159501">
    <property type="entry name" value="EreA/ChaN-like"/>
    <property type="match status" value="1"/>
</dbReference>
<accession>A0A845M855</accession>
<sequence>MWRILLCLFLPSAAWASPFSGVDADVFVLGEVHDNAAHHAAQAEAIADIAPTAVVFEMLTPAQAGRLDGGRPDTADALAALLEWEEAGWPDFDMYYPIFTAANEARIVGAAVPRDETRNAIKIGVARAFGQQAEAYGLTAELPTEELADRLNLQMDAHCGALPVELLPGMVDLQRLRDATLARAALTALDETGGPVAVITGNGHARADWGVPSYIARVRPEVTVATLGQGEGGDTPDGGFDVVLDAAPAEREDPCAAFR</sequence>
<dbReference type="Proteomes" id="UP000467322">
    <property type="component" value="Unassembled WGS sequence"/>
</dbReference>
<evidence type="ECO:0000259" key="2">
    <source>
        <dbReference type="Pfam" id="PF04187"/>
    </source>
</evidence>
<feature type="chain" id="PRO_5032591468" description="Haem-binding uptake Tiki superfamily ChaN domain-containing protein" evidence="1">
    <location>
        <begin position="17"/>
        <end position="259"/>
    </location>
</feature>
<dbReference type="Pfam" id="PF04187">
    <property type="entry name" value="Cofac_haem_bdg"/>
    <property type="match status" value="1"/>
</dbReference>
<evidence type="ECO:0000313" key="3">
    <source>
        <dbReference type="EMBL" id="MZR12441.1"/>
    </source>
</evidence>
<protein>
    <recommendedName>
        <fullName evidence="2">Haem-binding uptake Tiki superfamily ChaN domain-containing protein</fullName>
    </recommendedName>
</protein>
<dbReference type="InterPro" id="IPR007314">
    <property type="entry name" value="Cofac_haem-bd_dom"/>
</dbReference>
<dbReference type="AlphaFoldDB" id="A0A845M855"/>
<gene>
    <name evidence="3" type="ORF">GQE99_05355</name>
</gene>
<dbReference type="EMBL" id="WTUX01000010">
    <property type="protein sequence ID" value="MZR12441.1"/>
    <property type="molecule type" value="Genomic_DNA"/>
</dbReference>
<reference evidence="3 4" key="1">
    <citation type="submission" date="2019-12" db="EMBL/GenBank/DDBJ databases">
        <title>Maritimibacter sp. nov. sp. isolated from sea sand.</title>
        <authorList>
            <person name="Kim J."/>
            <person name="Jeong S.E."/>
            <person name="Jung H.S."/>
            <person name="Jeon C.O."/>
        </authorList>
    </citation>
    <scope>NUCLEOTIDE SEQUENCE [LARGE SCALE GENOMIC DNA]</scope>
    <source>
        <strain evidence="3 4">DP07</strain>
    </source>
</reference>
<comment type="caution">
    <text evidence="3">The sequence shown here is derived from an EMBL/GenBank/DDBJ whole genome shotgun (WGS) entry which is preliminary data.</text>
</comment>
<proteinExistence type="predicted"/>
<evidence type="ECO:0000256" key="1">
    <source>
        <dbReference type="SAM" id="SignalP"/>
    </source>
</evidence>
<dbReference type="RefSeq" id="WP_161350562.1">
    <property type="nucleotide sequence ID" value="NZ_WTUX01000010.1"/>
</dbReference>
<feature type="domain" description="Haem-binding uptake Tiki superfamily ChaN" evidence="2">
    <location>
        <begin position="23"/>
        <end position="215"/>
    </location>
</feature>
<keyword evidence="1" id="KW-0732">Signal</keyword>
<organism evidence="3 4">
    <name type="scientific">Maritimibacter harenae</name>
    <dbReference type="NCBI Taxonomy" id="2606218"/>
    <lineage>
        <taxon>Bacteria</taxon>
        <taxon>Pseudomonadati</taxon>
        <taxon>Pseudomonadota</taxon>
        <taxon>Alphaproteobacteria</taxon>
        <taxon>Rhodobacterales</taxon>
        <taxon>Roseobacteraceae</taxon>
        <taxon>Maritimibacter</taxon>
    </lineage>
</organism>
<keyword evidence="4" id="KW-1185">Reference proteome</keyword>
<dbReference type="CDD" id="cd14727">
    <property type="entry name" value="ChanN-like"/>
    <property type="match status" value="1"/>
</dbReference>
<name>A0A845M855_9RHOB</name>
<feature type="signal peptide" evidence="1">
    <location>
        <begin position="1"/>
        <end position="16"/>
    </location>
</feature>
<evidence type="ECO:0000313" key="4">
    <source>
        <dbReference type="Proteomes" id="UP000467322"/>
    </source>
</evidence>
<dbReference type="Gene3D" id="3.40.50.11550">
    <property type="match status" value="1"/>
</dbReference>